<feature type="region of interest" description="Disordered" evidence="1">
    <location>
        <begin position="195"/>
        <end position="220"/>
    </location>
</feature>
<evidence type="ECO:0000313" key="2">
    <source>
        <dbReference type="EMBL" id="CAG8597817.1"/>
    </source>
</evidence>
<gene>
    <name evidence="2" type="ORF">FCALED_LOCUS8433</name>
</gene>
<name>A0A9N9GD16_9GLOM</name>
<organism evidence="2 3">
    <name type="scientific">Funneliformis caledonium</name>
    <dbReference type="NCBI Taxonomy" id="1117310"/>
    <lineage>
        <taxon>Eukaryota</taxon>
        <taxon>Fungi</taxon>
        <taxon>Fungi incertae sedis</taxon>
        <taxon>Mucoromycota</taxon>
        <taxon>Glomeromycotina</taxon>
        <taxon>Glomeromycetes</taxon>
        <taxon>Glomerales</taxon>
        <taxon>Glomeraceae</taxon>
        <taxon>Funneliformis</taxon>
    </lineage>
</organism>
<dbReference type="Proteomes" id="UP000789570">
    <property type="component" value="Unassembled WGS sequence"/>
</dbReference>
<protein>
    <submittedName>
        <fullName evidence="2">15696_t:CDS:1</fullName>
    </submittedName>
</protein>
<comment type="caution">
    <text evidence="2">The sequence shown here is derived from an EMBL/GenBank/DDBJ whole genome shotgun (WGS) entry which is preliminary data.</text>
</comment>
<evidence type="ECO:0000313" key="3">
    <source>
        <dbReference type="Proteomes" id="UP000789570"/>
    </source>
</evidence>
<proteinExistence type="predicted"/>
<accession>A0A9N9GD16</accession>
<sequence length="450" mass="52177">MSTSGEEMSDESLLQLQAEETIEKFFKKNKTWSLLKFLNFRAENDDFTCNRRKEHGLYKKALDVLATYVTAITQPDAYVPTGCSQAMNEKSSEGVINFWAMIEKKCNEERIENERTNGLLHIFEATNKSQRHVTDIQHRDLVDIFQSCGDRQDEPNQSTYLRKRKQVDYNEDRMSKRVYHDGDITPSPCSLTDNSLFETPQHLPSASNKSNNNDPDDFTSGEEVEEVIDDWINYYFDNLEKQVKIESKVQWKVGEINVTKKFRQFQNDLLYDIKHGIKKLTWHDTFDLLALASIIVLDWPCPYNTFTADEWLEITDNNPFKLTEPVLNADLTTLLLDATFKKSLGLITDFIGINDNSKRSHLAKQIFYGLADDVPIVAPRKTSEDEHRFRYLDPFLKIFGGPYKNYKLRLNRTVNGSQKRPDFSCVVDDVPILNSEVKPIGYTELQRDKD</sequence>
<dbReference type="OrthoDB" id="2445463at2759"/>
<reference evidence="2" key="1">
    <citation type="submission" date="2021-06" db="EMBL/GenBank/DDBJ databases">
        <authorList>
            <person name="Kallberg Y."/>
            <person name="Tangrot J."/>
            <person name="Rosling A."/>
        </authorList>
    </citation>
    <scope>NUCLEOTIDE SEQUENCE</scope>
    <source>
        <strain evidence="2">UK204</strain>
    </source>
</reference>
<dbReference type="EMBL" id="CAJVPQ010002456">
    <property type="protein sequence ID" value="CAG8597817.1"/>
    <property type="molecule type" value="Genomic_DNA"/>
</dbReference>
<evidence type="ECO:0000256" key="1">
    <source>
        <dbReference type="SAM" id="MobiDB-lite"/>
    </source>
</evidence>
<dbReference type="AlphaFoldDB" id="A0A9N9GD16"/>
<keyword evidence="3" id="KW-1185">Reference proteome</keyword>
<feature type="compositionally biased region" description="Polar residues" evidence="1">
    <location>
        <begin position="195"/>
        <end position="213"/>
    </location>
</feature>